<comment type="caution">
    <text evidence="2">The sequence shown here is derived from an EMBL/GenBank/DDBJ whole genome shotgun (WGS) entry which is preliminary data.</text>
</comment>
<gene>
    <name evidence="2" type="ORF">H8711_08820</name>
</gene>
<sequence length="58" mass="6654">MRKQEIHKQQQFNPAAQHGNLARIDPKINAVSKYEFYTVIQQDCKEPEPPSPSKSGML</sequence>
<dbReference type="AlphaFoldDB" id="A0A926E089"/>
<feature type="region of interest" description="Disordered" evidence="1">
    <location>
        <begin position="1"/>
        <end position="20"/>
    </location>
</feature>
<proteinExistence type="predicted"/>
<evidence type="ECO:0000313" key="3">
    <source>
        <dbReference type="Proteomes" id="UP000653127"/>
    </source>
</evidence>
<reference evidence="2" key="1">
    <citation type="submission" date="2020-08" db="EMBL/GenBank/DDBJ databases">
        <title>Genome public.</title>
        <authorList>
            <person name="Liu C."/>
            <person name="Sun Q."/>
        </authorList>
    </citation>
    <scope>NUCLEOTIDE SEQUENCE</scope>
    <source>
        <strain evidence="2">NSJ-31</strain>
    </source>
</reference>
<organism evidence="2 3">
    <name type="scientific">Ligaoa zhengdingensis</name>
    <dbReference type="NCBI Taxonomy" id="2763658"/>
    <lineage>
        <taxon>Bacteria</taxon>
        <taxon>Bacillati</taxon>
        <taxon>Bacillota</taxon>
        <taxon>Clostridia</taxon>
        <taxon>Eubacteriales</taxon>
        <taxon>Oscillospiraceae</taxon>
        <taxon>Ligaoa</taxon>
    </lineage>
</organism>
<accession>A0A926E089</accession>
<protein>
    <submittedName>
        <fullName evidence="2">Uncharacterized protein</fullName>
    </submittedName>
</protein>
<dbReference type="EMBL" id="JACRST010000012">
    <property type="protein sequence ID" value="MBC8547032.1"/>
    <property type="molecule type" value="Genomic_DNA"/>
</dbReference>
<keyword evidence="3" id="KW-1185">Reference proteome</keyword>
<evidence type="ECO:0000313" key="2">
    <source>
        <dbReference type="EMBL" id="MBC8547032.1"/>
    </source>
</evidence>
<evidence type="ECO:0000256" key="1">
    <source>
        <dbReference type="SAM" id="MobiDB-lite"/>
    </source>
</evidence>
<dbReference type="Proteomes" id="UP000653127">
    <property type="component" value="Unassembled WGS sequence"/>
</dbReference>
<name>A0A926E089_9FIRM</name>
<dbReference type="RefSeq" id="WP_249283102.1">
    <property type="nucleotide sequence ID" value="NZ_JACRST010000012.1"/>
</dbReference>